<dbReference type="InterPro" id="IPR006860">
    <property type="entry name" value="FecR"/>
</dbReference>
<dbReference type="Gene3D" id="2.60.120.1440">
    <property type="match status" value="1"/>
</dbReference>
<proteinExistence type="predicted"/>
<sequence>MADMEQFETTEEVYSYIIDELEGTILPENKLILDKWRMESRANEKIYQDFLSVQLNMDKLYSREGYDVEESWESLDQKIKQPARFLWYKIAAAVLLTLSVGYYFTLADKYITLTTEASAAVSKVVLPDGTIVSLNTGTSIKYNKDNFMANRNLILLQGEVFVKVINHDGPQFRIDLGEVQAADIGTSFNVSRNDRKISVIVEEGKVALEHAGKSEQVLLTAGKLGVYDINTKALSSTSNPDVNYKAWMDKHFIFQEVPFEQVAGQLEKVYKMPLEIKGAALKNRKLTARLHYQTLDSVLAVISASLQCKVTKENNTYVLSGD</sequence>
<dbReference type="OrthoDB" id="1452822at2"/>
<gene>
    <name evidence="4" type="ORF">EZ437_05205</name>
</gene>
<name>A0A4R0NT91_9SPHI</name>
<feature type="domain" description="Protein FecR C-terminal" evidence="3">
    <location>
        <begin position="252"/>
        <end position="318"/>
    </location>
</feature>
<keyword evidence="1" id="KW-1133">Transmembrane helix</keyword>
<dbReference type="AlphaFoldDB" id="A0A4R0NT91"/>
<accession>A0A4R0NT91</accession>
<organism evidence="4 5">
    <name type="scientific">Pedobacter psychroterrae</name>
    <dbReference type="NCBI Taxonomy" id="2530453"/>
    <lineage>
        <taxon>Bacteria</taxon>
        <taxon>Pseudomonadati</taxon>
        <taxon>Bacteroidota</taxon>
        <taxon>Sphingobacteriia</taxon>
        <taxon>Sphingobacteriales</taxon>
        <taxon>Sphingobacteriaceae</taxon>
        <taxon>Pedobacter</taxon>
    </lineage>
</organism>
<dbReference type="GO" id="GO:0016989">
    <property type="term" value="F:sigma factor antagonist activity"/>
    <property type="evidence" value="ECO:0007669"/>
    <property type="project" value="TreeGrafter"/>
</dbReference>
<keyword evidence="5" id="KW-1185">Reference proteome</keyword>
<dbReference type="InterPro" id="IPR012373">
    <property type="entry name" value="Ferrdict_sens_TM"/>
</dbReference>
<feature type="domain" description="FecR protein" evidence="2">
    <location>
        <begin position="119"/>
        <end position="206"/>
    </location>
</feature>
<reference evidence="4 5" key="1">
    <citation type="submission" date="2019-02" db="EMBL/GenBank/DDBJ databases">
        <title>Pedobacter sp. RP-1-14 sp. nov., isolated from Arctic soil.</title>
        <authorList>
            <person name="Dahal R.H."/>
        </authorList>
    </citation>
    <scope>NUCLEOTIDE SEQUENCE [LARGE SCALE GENOMIC DNA]</scope>
    <source>
        <strain evidence="4 5">RP-1-14</strain>
    </source>
</reference>
<dbReference type="Pfam" id="PF16344">
    <property type="entry name" value="FecR_C"/>
    <property type="match status" value="1"/>
</dbReference>
<evidence type="ECO:0000256" key="1">
    <source>
        <dbReference type="SAM" id="Phobius"/>
    </source>
</evidence>
<dbReference type="PANTHER" id="PTHR30273">
    <property type="entry name" value="PERIPLASMIC SIGNAL SENSOR AND SIGMA FACTOR ACTIVATOR FECR-RELATED"/>
    <property type="match status" value="1"/>
</dbReference>
<comment type="caution">
    <text evidence="4">The sequence shown here is derived from an EMBL/GenBank/DDBJ whole genome shotgun (WGS) entry which is preliminary data.</text>
</comment>
<keyword evidence="1" id="KW-0812">Transmembrane</keyword>
<dbReference type="EMBL" id="SJSL01000001">
    <property type="protein sequence ID" value="TCD03369.1"/>
    <property type="molecule type" value="Genomic_DNA"/>
</dbReference>
<dbReference type="Pfam" id="PF04773">
    <property type="entry name" value="FecR"/>
    <property type="match status" value="1"/>
</dbReference>
<evidence type="ECO:0000259" key="2">
    <source>
        <dbReference type="Pfam" id="PF04773"/>
    </source>
</evidence>
<evidence type="ECO:0000313" key="5">
    <source>
        <dbReference type="Proteomes" id="UP000293347"/>
    </source>
</evidence>
<dbReference type="Proteomes" id="UP000293347">
    <property type="component" value="Unassembled WGS sequence"/>
</dbReference>
<protein>
    <submittedName>
        <fullName evidence="4">DUF4974 domain-containing protein</fullName>
    </submittedName>
</protein>
<dbReference type="InterPro" id="IPR032508">
    <property type="entry name" value="FecR_C"/>
</dbReference>
<dbReference type="PANTHER" id="PTHR30273:SF2">
    <property type="entry name" value="PROTEIN FECR"/>
    <property type="match status" value="1"/>
</dbReference>
<feature type="transmembrane region" description="Helical" evidence="1">
    <location>
        <begin position="85"/>
        <end position="104"/>
    </location>
</feature>
<evidence type="ECO:0000259" key="3">
    <source>
        <dbReference type="Pfam" id="PF16344"/>
    </source>
</evidence>
<evidence type="ECO:0000313" key="4">
    <source>
        <dbReference type="EMBL" id="TCD03369.1"/>
    </source>
</evidence>
<keyword evidence="1" id="KW-0472">Membrane</keyword>
<dbReference type="PIRSF" id="PIRSF018266">
    <property type="entry name" value="FecR"/>
    <property type="match status" value="1"/>
</dbReference>
<dbReference type="Gene3D" id="3.55.50.30">
    <property type="match status" value="1"/>
</dbReference>